<evidence type="ECO:0000313" key="2">
    <source>
        <dbReference type="Proteomes" id="UP000320513"/>
    </source>
</evidence>
<dbReference type="RefSeq" id="WP_132160395.1">
    <property type="nucleotide sequence ID" value="NZ_VMQU01000106.1"/>
</dbReference>
<dbReference type="EMBL" id="VMQU01000106">
    <property type="protein sequence ID" value="TVS85062.1"/>
    <property type="molecule type" value="Genomic_DNA"/>
</dbReference>
<gene>
    <name evidence="1" type="ORF">FPZ47_20590</name>
</gene>
<comment type="caution">
    <text evidence="1">The sequence shown here is derived from an EMBL/GenBank/DDBJ whole genome shotgun (WGS) entry which is preliminary data.</text>
</comment>
<accession>A0A557XHC4</accession>
<proteinExistence type="predicted"/>
<reference evidence="1 2" key="1">
    <citation type="submission" date="2019-07" db="EMBL/GenBank/DDBJ databases">
        <title>New Mycobacterium species.</title>
        <authorList>
            <person name="Tortoli E."/>
            <person name="Ghielmetti G."/>
            <person name="Friedel U."/>
            <person name="Trovato A."/>
        </authorList>
    </citation>
    <scope>NUCLEOTIDE SEQUENCE [LARGE SCALE GENOMIC DNA]</scope>
    <source>
        <strain evidence="1 2">16-83</strain>
    </source>
</reference>
<dbReference type="OrthoDB" id="4727550at2"/>
<protein>
    <submittedName>
        <fullName evidence="1">Uncharacterized protein</fullName>
    </submittedName>
</protein>
<evidence type="ECO:0000313" key="1">
    <source>
        <dbReference type="EMBL" id="TVS85062.1"/>
    </source>
</evidence>
<dbReference type="Proteomes" id="UP000320513">
    <property type="component" value="Unassembled WGS sequence"/>
</dbReference>
<dbReference type="AlphaFoldDB" id="A0A557XHC4"/>
<sequence length="118" mass="12745">MPESGPSAQAQQDIRAAQALPDNLARREHVHAVQQRARALLLDATSTPEQKSAVRLDIRQARALTSDLCTPRTPAPLTWIAAPALNKAATPLVRQHVHAGDRMNEQLADPVADAPHTT</sequence>
<organism evidence="1 2">
    <name type="scientific">Mycobacterium helveticum</name>
    <dbReference type="NCBI Taxonomy" id="2592811"/>
    <lineage>
        <taxon>Bacteria</taxon>
        <taxon>Bacillati</taxon>
        <taxon>Actinomycetota</taxon>
        <taxon>Actinomycetes</taxon>
        <taxon>Mycobacteriales</taxon>
        <taxon>Mycobacteriaceae</taxon>
        <taxon>Mycobacterium</taxon>
    </lineage>
</organism>
<keyword evidence="2" id="KW-1185">Reference proteome</keyword>
<name>A0A557XHC4_9MYCO</name>